<feature type="region of interest" description="Disordered" evidence="1">
    <location>
        <begin position="82"/>
        <end position="112"/>
    </location>
</feature>
<reference evidence="2" key="1">
    <citation type="submission" date="2013-08" db="EMBL/GenBank/DDBJ databases">
        <title>Oryza genome evolution.</title>
        <authorList>
            <person name="Wing R.A."/>
            <person name="Panaud O."/>
            <person name="Oliveira A.C."/>
        </authorList>
    </citation>
    <scope>NUCLEOTIDE SEQUENCE</scope>
</reference>
<organism evidence="2">
    <name type="scientific">Oryza glumipatula</name>
    <dbReference type="NCBI Taxonomy" id="40148"/>
    <lineage>
        <taxon>Eukaryota</taxon>
        <taxon>Viridiplantae</taxon>
        <taxon>Streptophyta</taxon>
        <taxon>Embryophyta</taxon>
        <taxon>Tracheophyta</taxon>
        <taxon>Spermatophyta</taxon>
        <taxon>Magnoliopsida</taxon>
        <taxon>Liliopsida</taxon>
        <taxon>Poales</taxon>
        <taxon>Poaceae</taxon>
        <taxon>BOP clade</taxon>
        <taxon>Oryzoideae</taxon>
        <taxon>Oryzeae</taxon>
        <taxon>Oryzinae</taxon>
        <taxon>Oryza</taxon>
    </lineage>
</organism>
<accession>A0A0D9Y8Y9</accession>
<sequence>MFNYITETKHPGEGEVAYTRCSGRSTRNRRGRTTTATPAAALQQGSRVPLVATAALTTRQHRQQLSTRGVFSHQLPEGAELPPSLLVAEPPPGLERRRGEGETELSPPFPVAELSPPLLHGVVSGGTCRGVEFLGDVEVDEVAKLRAAAGEAACERRRREGGGKGGGWRRDSGRHQRQQWGGSVRAAPSSSPSSPPDPAVIPLISSPLRWCRRPSRPRRITPRPASSSFSSTWRQPFYGGRRASLSWPGLLLGFAGAELYRQGASPVVVFRSALVGPRRDHLQVRAIQAEHGLQALFAFKPEASSGALRSLP</sequence>
<dbReference type="Proteomes" id="UP000026961">
    <property type="component" value="Chromosome 1"/>
</dbReference>
<dbReference type="HOGENOM" id="CLU_892483_0_0_1"/>
<evidence type="ECO:0000313" key="2">
    <source>
        <dbReference type="EnsemblPlants" id="OGLUM01G19070.1"/>
    </source>
</evidence>
<feature type="compositionally biased region" description="Basic and acidic residues" evidence="1">
    <location>
        <begin position="153"/>
        <end position="174"/>
    </location>
</feature>
<proteinExistence type="predicted"/>
<dbReference type="Gramene" id="OGLUM01G19070.1">
    <property type="protein sequence ID" value="OGLUM01G19070.1"/>
    <property type="gene ID" value="OGLUM01G19070"/>
</dbReference>
<dbReference type="AlphaFoldDB" id="A0A0D9Y8Y9"/>
<protein>
    <submittedName>
        <fullName evidence="2">Uncharacterized protein</fullName>
    </submittedName>
</protein>
<feature type="region of interest" description="Disordered" evidence="1">
    <location>
        <begin position="149"/>
        <end position="202"/>
    </location>
</feature>
<name>A0A0D9Y8Y9_9ORYZ</name>
<dbReference type="EnsemblPlants" id="OGLUM01G19070.1">
    <property type="protein sequence ID" value="OGLUM01G19070.1"/>
    <property type="gene ID" value="OGLUM01G19070"/>
</dbReference>
<evidence type="ECO:0000256" key="1">
    <source>
        <dbReference type="SAM" id="MobiDB-lite"/>
    </source>
</evidence>
<evidence type="ECO:0000313" key="3">
    <source>
        <dbReference type="Proteomes" id="UP000026961"/>
    </source>
</evidence>
<keyword evidence="3" id="KW-1185">Reference proteome</keyword>
<reference evidence="2" key="2">
    <citation type="submission" date="2015-04" db="UniProtKB">
        <authorList>
            <consortium name="EnsemblPlants"/>
        </authorList>
    </citation>
    <scope>IDENTIFICATION</scope>
</reference>
<dbReference type="PANTHER" id="PTHR35475:SF2">
    <property type="entry name" value="OS01G0184700 PROTEIN"/>
    <property type="match status" value="1"/>
</dbReference>
<dbReference type="PANTHER" id="PTHR35475">
    <property type="entry name" value="WD REPEAT PROTEIN"/>
    <property type="match status" value="1"/>
</dbReference>
<reference evidence="2" key="3">
    <citation type="submission" date="2018-05" db="EMBL/GenBank/DDBJ databases">
        <title>OgluRS3 (Oryza glumaepatula Reference Sequence Version 3).</title>
        <authorList>
            <person name="Zhang J."/>
            <person name="Kudrna D."/>
            <person name="Lee S."/>
            <person name="Talag J."/>
            <person name="Welchert J."/>
            <person name="Wing R.A."/>
        </authorList>
    </citation>
    <scope>NUCLEOTIDE SEQUENCE [LARGE SCALE GENOMIC DNA]</scope>
</reference>